<dbReference type="InterPro" id="IPR042047">
    <property type="entry name" value="SleB_dom1"/>
</dbReference>
<name>A0A316M2M5_9CLOT</name>
<dbReference type="InterPro" id="IPR011105">
    <property type="entry name" value="Cell_wall_hydrolase_SleB"/>
</dbReference>
<reference evidence="2 3" key="1">
    <citation type="submission" date="2018-03" db="EMBL/GenBank/DDBJ databases">
        <title>The uncultured portion of the human microbiome is neutrally assembled.</title>
        <authorList>
            <person name="Jeraldo P."/>
            <person name="Boardman L."/>
            <person name="White B.A."/>
            <person name="Nelson H."/>
            <person name="Goldenfeld N."/>
            <person name="Chia N."/>
        </authorList>
    </citation>
    <scope>NUCLEOTIDE SEQUENCE [LARGE SCALE GENOMIC DNA]</scope>
    <source>
        <strain evidence="2">CIM:MAG 903</strain>
    </source>
</reference>
<evidence type="ECO:0000313" key="3">
    <source>
        <dbReference type="Proteomes" id="UP000246114"/>
    </source>
</evidence>
<dbReference type="Gene3D" id="6.20.240.60">
    <property type="match status" value="1"/>
</dbReference>
<dbReference type="GO" id="GO:0016787">
    <property type="term" value="F:hydrolase activity"/>
    <property type="evidence" value="ECO:0007669"/>
    <property type="project" value="UniProtKB-KW"/>
</dbReference>
<dbReference type="Pfam" id="PF07486">
    <property type="entry name" value="Hydrolase_2"/>
    <property type="match status" value="1"/>
</dbReference>
<comment type="caution">
    <text evidence="2">The sequence shown here is derived from an EMBL/GenBank/DDBJ whole genome shotgun (WGS) entry which is preliminary data.</text>
</comment>
<sequence>MKILTRRMYMKKYTVIVLSFLLVVAIIPYNVAYAYKIGDSPELIEGSYTVTSNDDSSNLYREQQDVVQVFNNEAGKIYLTNNDIYLMSQIVYAESKGEPYDGKVAVASVILNRTLNSGFPKTVEGVITQKNAFSCVRDGKISVTPDDDCKKAVMDAIKGVDPTDRAVFFYNPKTATSQWMKNVEKVSTKTIGNHVFFKSKK</sequence>
<organism evidence="2 3">
    <name type="scientific">Clostridium cadaveris</name>
    <dbReference type="NCBI Taxonomy" id="1529"/>
    <lineage>
        <taxon>Bacteria</taxon>
        <taxon>Bacillati</taxon>
        <taxon>Bacillota</taxon>
        <taxon>Clostridia</taxon>
        <taxon>Eubacteriales</taxon>
        <taxon>Clostridiaceae</taxon>
        <taxon>Clostridium</taxon>
    </lineage>
</organism>
<evidence type="ECO:0000313" key="2">
    <source>
        <dbReference type="EMBL" id="PWL51479.1"/>
    </source>
</evidence>
<feature type="domain" description="Cell wall hydrolase SleB" evidence="1">
    <location>
        <begin position="97"/>
        <end position="197"/>
    </location>
</feature>
<protein>
    <submittedName>
        <fullName evidence="2">Cell wall hydrolase</fullName>
    </submittedName>
</protein>
<evidence type="ECO:0000259" key="1">
    <source>
        <dbReference type="Pfam" id="PF07486"/>
    </source>
</evidence>
<dbReference type="OrthoDB" id="9785345at2"/>
<dbReference type="AlphaFoldDB" id="A0A316M2M5"/>
<proteinExistence type="predicted"/>
<accession>A0A316M2M5</accession>
<dbReference type="EMBL" id="QAMZ01000056">
    <property type="protein sequence ID" value="PWL51479.1"/>
    <property type="molecule type" value="Genomic_DNA"/>
</dbReference>
<keyword evidence="2" id="KW-0378">Hydrolase</keyword>
<gene>
    <name evidence="2" type="ORF">DBY38_14680</name>
</gene>
<dbReference type="Gene3D" id="1.10.10.2520">
    <property type="entry name" value="Cell wall hydrolase SleB, domain 1"/>
    <property type="match status" value="1"/>
</dbReference>
<dbReference type="Proteomes" id="UP000246114">
    <property type="component" value="Unassembled WGS sequence"/>
</dbReference>